<name>A0A8K0EID7_BRALA</name>
<evidence type="ECO:0000313" key="11">
    <source>
        <dbReference type="EMBL" id="CAH1252169.1"/>
    </source>
</evidence>
<evidence type="ECO:0000256" key="8">
    <source>
        <dbReference type="ARBA" id="ARBA00031830"/>
    </source>
</evidence>
<evidence type="ECO:0000256" key="9">
    <source>
        <dbReference type="SAM" id="MobiDB-lite"/>
    </source>
</evidence>
<evidence type="ECO:0000259" key="10">
    <source>
        <dbReference type="Pfam" id="PF05347"/>
    </source>
</evidence>
<keyword evidence="12" id="KW-1185">Reference proteome</keyword>
<comment type="subunit">
    <text evidence="6">Interacts with UQCRFS1.</text>
</comment>
<dbReference type="PANTHER" id="PTHR46749:SF1">
    <property type="entry name" value="COMPLEX III ASSEMBLY FACTOR LYRM7"/>
    <property type="match status" value="1"/>
</dbReference>
<dbReference type="CDD" id="cd20267">
    <property type="entry name" value="Complex1_LYR_LYRM7"/>
    <property type="match status" value="1"/>
</dbReference>
<organism evidence="11 12">
    <name type="scientific">Branchiostoma lanceolatum</name>
    <name type="common">Common lancelet</name>
    <name type="synonym">Amphioxus lanceolatum</name>
    <dbReference type="NCBI Taxonomy" id="7740"/>
    <lineage>
        <taxon>Eukaryota</taxon>
        <taxon>Metazoa</taxon>
        <taxon>Chordata</taxon>
        <taxon>Cephalochordata</taxon>
        <taxon>Leptocardii</taxon>
        <taxon>Amphioxiformes</taxon>
        <taxon>Branchiostomatidae</taxon>
        <taxon>Branchiostoma</taxon>
    </lineage>
</organism>
<dbReference type="GO" id="GO:0044183">
    <property type="term" value="F:protein folding chaperone"/>
    <property type="evidence" value="ECO:0007669"/>
    <property type="project" value="TreeGrafter"/>
</dbReference>
<dbReference type="GO" id="GO:0034551">
    <property type="term" value="P:mitochondrial respiratory chain complex III assembly"/>
    <property type="evidence" value="ECO:0007669"/>
    <property type="project" value="InterPro"/>
</dbReference>
<dbReference type="InterPro" id="IPR008011">
    <property type="entry name" value="Complex1_LYR_dom"/>
</dbReference>
<reference evidence="11" key="1">
    <citation type="submission" date="2022-01" db="EMBL/GenBank/DDBJ databases">
        <authorList>
            <person name="Braso-Vives M."/>
        </authorList>
    </citation>
    <scope>NUCLEOTIDE SEQUENCE</scope>
</reference>
<dbReference type="Pfam" id="PF05347">
    <property type="entry name" value="Complex1_LYR"/>
    <property type="match status" value="1"/>
</dbReference>
<gene>
    <name evidence="11" type="primary">LYRM7</name>
    <name evidence="11" type="ORF">BLAG_LOCUS12322</name>
</gene>
<comment type="function">
    <text evidence="5">Assembly factor required for Rieske Fe-S protein UQCRFS1 incorporation into the cytochrome b-c1 (CIII) complex. Functions as a chaperone, binding to this subunit within the mitochondrial matrix and stabilizing it prior to its translocation and insertion into the late CIII dimeric intermediate within the mitochondrial inner membrane.</text>
</comment>
<protein>
    <recommendedName>
        <fullName evidence="7">Complex III assembly factor LYRM7</fullName>
    </recommendedName>
    <alternativeName>
        <fullName evidence="8">LYR motif-containing protein 7</fullName>
    </alternativeName>
</protein>
<dbReference type="OrthoDB" id="529194at2759"/>
<dbReference type="Proteomes" id="UP000838412">
    <property type="component" value="Chromosome 19"/>
</dbReference>
<keyword evidence="4" id="KW-0143">Chaperone</keyword>
<comment type="subcellular location">
    <subcellularLocation>
        <location evidence="1">Mitochondrion matrix</location>
    </subcellularLocation>
</comment>
<sequence length="119" mass="13907">MLRSKVLASFRALHRARKDVFKGDTAALEAARQRINQEFQKNKTETDQRKIEELVKVAEDTAVYMRHVVVQAEMNQAGRYELRIRKDSGVLVDNATLKPPRPRRTREKKTRDTKTQDTR</sequence>
<evidence type="ECO:0000256" key="2">
    <source>
        <dbReference type="ARBA" id="ARBA00009508"/>
    </source>
</evidence>
<evidence type="ECO:0000256" key="1">
    <source>
        <dbReference type="ARBA" id="ARBA00004305"/>
    </source>
</evidence>
<dbReference type="AlphaFoldDB" id="A0A8K0EID7"/>
<evidence type="ECO:0000313" key="12">
    <source>
        <dbReference type="Proteomes" id="UP000838412"/>
    </source>
</evidence>
<feature type="compositionally biased region" description="Basic and acidic residues" evidence="9">
    <location>
        <begin position="109"/>
        <end position="119"/>
    </location>
</feature>
<keyword evidence="3" id="KW-0496">Mitochondrion</keyword>
<dbReference type="InterPro" id="IPR050435">
    <property type="entry name" value="MZM1/LYRM7"/>
</dbReference>
<evidence type="ECO:0000256" key="4">
    <source>
        <dbReference type="ARBA" id="ARBA00023186"/>
    </source>
</evidence>
<dbReference type="EMBL" id="OV696704">
    <property type="protein sequence ID" value="CAH1252169.1"/>
    <property type="molecule type" value="Genomic_DNA"/>
</dbReference>
<evidence type="ECO:0000256" key="7">
    <source>
        <dbReference type="ARBA" id="ARBA00026165"/>
    </source>
</evidence>
<feature type="region of interest" description="Disordered" evidence="9">
    <location>
        <begin position="91"/>
        <end position="119"/>
    </location>
</feature>
<evidence type="ECO:0000256" key="3">
    <source>
        <dbReference type="ARBA" id="ARBA00023128"/>
    </source>
</evidence>
<comment type="similarity">
    <text evidence="2">Belongs to the complex I LYR family.</text>
</comment>
<dbReference type="GO" id="GO:0005759">
    <property type="term" value="C:mitochondrial matrix"/>
    <property type="evidence" value="ECO:0007669"/>
    <property type="project" value="UniProtKB-SubCell"/>
</dbReference>
<proteinExistence type="inferred from homology"/>
<dbReference type="PANTHER" id="PTHR46749">
    <property type="entry name" value="COMPLEX III ASSEMBLY FACTOR LYRM7"/>
    <property type="match status" value="1"/>
</dbReference>
<dbReference type="InterPro" id="IPR045298">
    <property type="entry name" value="Complex1_LYR_LYRM7"/>
</dbReference>
<feature type="domain" description="Complex 1 LYR protein" evidence="10">
    <location>
        <begin position="5"/>
        <end position="60"/>
    </location>
</feature>
<evidence type="ECO:0000256" key="6">
    <source>
        <dbReference type="ARBA" id="ARBA00025809"/>
    </source>
</evidence>
<evidence type="ECO:0000256" key="5">
    <source>
        <dbReference type="ARBA" id="ARBA00025430"/>
    </source>
</evidence>
<accession>A0A8K0EID7</accession>